<evidence type="ECO:0000313" key="3">
    <source>
        <dbReference type="EMBL" id="TEB36240.1"/>
    </source>
</evidence>
<reference evidence="3 4" key="1">
    <citation type="journal article" date="2019" name="Nat. Ecol. Evol.">
        <title>Megaphylogeny resolves global patterns of mushroom evolution.</title>
        <authorList>
            <person name="Varga T."/>
            <person name="Krizsan K."/>
            <person name="Foldi C."/>
            <person name="Dima B."/>
            <person name="Sanchez-Garcia M."/>
            <person name="Sanchez-Ramirez S."/>
            <person name="Szollosi G.J."/>
            <person name="Szarkandi J.G."/>
            <person name="Papp V."/>
            <person name="Albert L."/>
            <person name="Andreopoulos W."/>
            <person name="Angelini C."/>
            <person name="Antonin V."/>
            <person name="Barry K.W."/>
            <person name="Bougher N.L."/>
            <person name="Buchanan P."/>
            <person name="Buyck B."/>
            <person name="Bense V."/>
            <person name="Catcheside P."/>
            <person name="Chovatia M."/>
            <person name="Cooper J."/>
            <person name="Damon W."/>
            <person name="Desjardin D."/>
            <person name="Finy P."/>
            <person name="Geml J."/>
            <person name="Haridas S."/>
            <person name="Hughes K."/>
            <person name="Justo A."/>
            <person name="Karasinski D."/>
            <person name="Kautmanova I."/>
            <person name="Kiss B."/>
            <person name="Kocsube S."/>
            <person name="Kotiranta H."/>
            <person name="LaButti K.M."/>
            <person name="Lechner B.E."/>
            <person name="Liimatainen K."/>
            <person name="Lipzen A."/>
            <person name="Lukacs Z."/>
            <person name="Mihaltcheva S."/>
            <person name="Morgado L.N."/>
            <person name="Niskanen T."/>
            <person name="Noordeloos M.E."/>
            <person name="Ohm R.A."/>
            <person name="Ortiz-Santana B."/>
            <person name="Ovrebo C."/>
            <person name="Racz N."/>
            <person name="Riley R."/>
            <person name="Savchenko A."/>
            <person name="Shiryaev A."/>
            <person name="Soop K."/>
            <person name="Spirin V."/>
            <person name="Szebenyi C."/>
            <person name="Tomsovsky M."/>
            <person name="Tulloss R.E."/>
            <person name="Uehling J."/>
            <person name="Grigoriev I.V."/>
            <person name="Vagvolgyi C."/>
            <person name="Papp T."/>
            <person name="Martin F.M."/>
            <person name="Miettinen O."/>
            <person name="Hibbett D.S."/>
            <person name="Nagy L.G."/>
        </authorList>
    </citation>
    <scope>NUCLEOTIDE SEQUENCE [LARGE SCALE GENOMIC DNA]</scope>
    <source>
        <strain evidence="3 4">FP101781</strain>
    </source>
</reference>
<dbReference type="GO" id="GO:0005737">
    <property type="term" value="C:cytoplasm"/>
    <property type="evidence" value="ECO:0007669"/>
    <property type="project" value="TreeGrafter"/>
</dbReference>
<gene>
    <name evidence="3" type="ORF">FA13DRAFT_1727814</name>
</gene>
<keyword evidence="4" id="KW-1185">Reference proteome</keyword>
<evidence type="ECO:0000313" key="4">
    <source>
        <dbReference type="Proteomes" id="UP000298030"/>
    </source>
</evidence>
<dbReference type="Proteomes" id="UP000298030">
    <property type="component" value="Unassembled WGS sequence"/>
</dbReference>
<dbReference type="PANTHER" id="PTHR16487">
    <property type="entry name" value="PPP4R2-RELATED PROTEIN"/>
    <property type="match status" value="1"/>
</dbReference>
<feature type="compositionally biased region" description="Low complexity" evidence="2">
    <location>
        <begin position="180"/>
        <end position="197"/>
    </location>
</feature>
<sequence>MSGWKKVNVRGKITHSPHFNSQAISGDLAITNTHIAATDDLKGSDWNELRQAVKQRLEENVKEYGTSTTAPVPPPFLPPFPAKKLSQLHMYDPPLSYMNEEQVKDALQAVFDQLDSFGRRLCELLLEPKRQYRSVGKYLRAVEKSILVTSSHDSFPIEPSSSSDISSAASNPNGNGHTPSRVYARISRSRSRSLSPTRAERDGTHPPNSPTPEPMTPLLLNSELPGRAVKLEEEGPVGLGMPGHTSENPKPLTIAAGAKPFLGSLQDRFVKAEASDDTKPKLEPKEAEDSKMDQDSESKP</sequence>
<protein>
    <recommendedName>
        <fullName evidence="5">PPP4R2-domain-containing protein</fullName>
    </recommendedName>
</protein>
<accession>A0A4Y7TPW7</accession>
<comment type="caution">
    <text evidence="3">The sequence shown here is derived from an EMBL/GenBank/DDBJ whole genome shotgun (WGS) entry which is preliminary data.</text>
</comment>
<name>A0A4Y7TPW7_COPMI</name>
<dbReference type="GO" id="GO:0005634">
    <property type="term" value="C:nucleus"/>
    <property type="evidence" value="ECO:0007669"/>
    <property type="project" value="TreeGrafter"/>
</dbReference>
<dbReference type="PANTHER" id="PTHR16487:SF0">
    <property type="entry name" value="PROTEIN PHOSPHATASE 4 REGULATORY SUBUNIT 2-RELATED"/>
    <property type="match status" value="1"/>
</dbReference>
<feature type="region of interest" description="Disordered" evidence="2">
    <location>
        <begin position="234"/>
        <end position="259"/>
    </location>
</feature>
<feature type="region of interest" description="Disordered" evidence="2">
    <location>
        <begin position="271"/>
        <end position="300"/>
    </location>
</feature>
<dbReference type="GO" id="GO:0019888">
    <property type="term" value="F:protein phosphatase regulator activity"/>
    <property type="evidence" value="ECO:0007669"/>
    <property type="project" value="InterPro"/>
</dbReference>
<dbReference type="STRING" id="71717.A0A4Y7TPW7"/>
<feature type="region of interest" description="Disordered" evidence="2">
    <location>
        <begin position="152"/>
        <end position="220"/>
    </location>
</feature>
<evidence type="ECO:0000256" key="2">
    <source>
        <dbReference type="SAM" id="MobiDB-lite"/>
    </source>
</evidence>
<evidence type="ECO:0000256" key="1">
    <source>
        <dbReference type="ARBA" id="ARBA00009207"/>
    </source>
</evidence>
<dbReference type="InterPro" id="IPR015267">
    <property type="entry name" value="PPP4R2"/>
</dbReference>
<dbReference type="GO" id="GO:0030289">
    <property type="term" value="C:protein phosphatase 4 complex"/>
    <property type="evidence" value="ECO:0007669"/>
    <property type="project" value="InterPro"/>
</dbReference>
<dbReference type="AlphaFoldDB" id="A0A4Y7TPW7"/>
<proteinExistence type="inferred from homology"/>
<dbReference type="Pfam" id="PF09184">
    <property type="entry name" value="PPP4R2"/>
    <property type="match status" value="1"/>
</dbReference>
<organism evidence="3 4">
    <name type="scientific">Coprinellus micaceus</name>
    <name type="common">Glistening ink-cap mushroom</name>
    <name type="synonym">Coprinus micaceus</name>
    <dbReference type="NCBI Taxonomy" id="71717"/>
    <lineage>
        <taxon>Eukaryota</taxon>
        <taxon>Fungi</taxon>
        <taxon>Dikarya</taxon>
        <taxon>Basidiomycota</taxon>
        <taxon>Agaricomycotina</taxon>
        <taxon>Agaricomycetes</taxon>
        <taxon>Agaricomycetidae</taxon>
        <taxon>Agaricales</taxon>
        <taxon>Agaricineae</taxon>
        <taxon>Psathyrellaceae</taxon>
        <taxon>Coprinellus</taxon>
    </lineage>
</organism>
<comment type="similarity">
    <text evidence="1">Belongs to the PPP4R2 family.</text>
</comment>
<dbReference type="OrthoDB" id="341898at2759"/>
<dbReference type="EMBL" id="QPFP01000006">
    <property type="protein sequence ID" value="TEB36240.1"/>
    <property type="molecule type" value="Genomic_DNA"/>
</dbReference>
<evidence type="ECO:0008006" key="5">
    <source>
        <dbReference type="Google" id="ProtNLM"/>
    </source>
</evidence>
<feature type="compositionally biased region" description="Low complexity" evidence="2">
    <location>
        <begin position="152"/>
        <end position="170"/>
    </location>
</feature>